<dbReference type="Gene3D" id="1.10.10.60">
    <property type="entry name" value="Homeodomain-like"/>
    <property type="match status" value="1"/>
</dbReference>
<dbReference type="AlphaFoldDB" id="A0A7S3J825"/>
<evidence type="ECO:0000259" key="7">
    <source>
        <dbReference type="PROSITE" id="PS51293"/>
    </source>
</evidence>
<keyword evidence="4" id="KW-0539">Nucleus</keyword>
<evidence type="ECO:0000259" key="6">
    <source>
        <dbReference type="PROSITE" id="PS50090"/>
    </source>
</evidence>
<sequence length="201" mass="23958">MNDRQEGSQHKYQRNHFAEEQEEDAQLILNHLETMRSASEDKARTKQLVGRWTSKEHEQFMECLKHYGRDWDKLEEMIPTRTNIQIRSHAQKFFERIRKEFNTEDPMDYVKKNLCDSSKIYKFDAFNMTDSGRAQEFAENPSNEDCENKFQSENQNRLSGVENNTKISKIEQLSMGSMRHNKRVDVQSSNLNKRILKMSRK</sequence>
<feature type="domain" description="HTH myb-type" evidence="8">
    <location>
        <begin position="50"/>
        <end position="98"/>
    </location>
</feature>
<accession>A0A7S3J825</accession>
<protein>
    <submittedName>
        <fullName evidence="9">Uncharacterized protein</fullName>
    </submittedName>
</protein>
<dbReference type="SUPFAM" id="SSF46689">
    <property type="entry name" value="Homeodomain-like"/>
    <property type="match status" value="1"/>
</dbReference>
<evidence type="ECO:0000259" key="8">
    <source>
        <dbReference type="PROSITE" id="PS51294"/>
    </source>
</evidence>
<dbReference type="InterPro" id="IPR009057">
    <property type="entry name" value="Homeodomain-like_sf"/>
</dbReference>
<evidence type="ECO:0000256" key="1">
    <source>
        <dbReference type="ARBA" id="ARBA00023015"/>
    </source>
</evidence>
<dbReference type="InterPro" id="IPR006447">
    <property type="entry name" value="Myb_dom_plants"/>
</dbReference>
<keyword evidence="2" id="KW-0238">DNA-binding</keyword>
<keyword evidence="3" id="KW-0804">Transcription</keyword>
<feature type="domain" description="Myb-like" evidence="6">
    <location>
        <begin position="44"/>
        <end position="94"/>
    </location>
</feature>
<dbReference type="Pfam" id="PF00249">
    <property type="entry name" value="Myb_DNA-binding"/>
    <property type="match status" value="1"/>
</dbReference>
<name>A0A7S3J825_9SPIT</name>
<dbReference type="InterPro" id="IPR017930">
    <property type="entry name" value="Myb_dom"/>
</dbReference>
<evidence type="ECO:0000256" key="4">
    <source>
        <dbReference type="ARBA" id="ARBA00023242"/>
    </source>
</evidence>
<keyword evidence="1" id="KW-0805">Transcription regulation</keyword>
<dbReference type="GO" id="GO:0003677">
    <property type="term" value="F:DNA binding"/>
    <property type="evidence" value="ECO:0007669"/>
    <property type="project" value="UniProtKB-KW"/>
</dbReference>
<dbReference type="SMART" id="SM00717">
    <property type="entry name" value="SANT"/>
    <property type="match status" value="1"/>
</dbReference>
<proteinExistence type="predicted"/>
<gene>
    <name evidence="9" type="ORF">EHAR0213_LOCUS7012</name>
</gene>
<dbReference type="InterPro" id="IPR001005">
    <property type="entry name" value="SANT/Myb"/>
</dbReference>
<dbReference type="PROSITE" id="PS51293">
    <property type="entry name" value="SANT"/>
    <property type="match status" value="1"/>
</dbReference>
<dbReference type="PROSITE" id="PS50090">
    <property type="entry name" value="MYB_LIKE"/>
    <property type="match status" value="1"/>
</dbReference>
<dbReference type="PANTHER" id="PTHR12802:SF155">
    <property type="entry name" value="DEUBIQUITINASE MYSM1"/>
    <property type="match status" value="1"/>
</dbReference>
<organism evidence="9">
    <name type="scientific">Euplotes harpa</name>
    <dbReference type="NCBI Taxonomy" id="151035"/>
    <lineage>
        <taxon>Eukaryota</taxon>
        <taxon>Sar</taxon>
        <taxon>Alveolata</taxon>
        <taxon>Ciliophora</taxon>
        <taxon>Intramacronucleata</taxon>
        <taxon>Spirotrichea</taxon>
        <taxon>Hypotrichia</taxon>
        <taxon>Euplotida</taxon>
        <taxon>Euplotidae</taxon>
        <taxon>Euplotes</taxon>
    </lineage>
</organism>
<dbReference type="PROSITE" id="PS51294">
    <property type="entry name" value="HTH_MYB"/>
    <property type="match status" value="1"/>
</dbReference>
<evidence type="ECO:0000256" key="3">
    <source>
        <dbReference type="ARBA" id="ARBA00023163"/>
    </source>
</evidence>
<dbReference type="PANTHER" id="PTHR12802">
    <property type="entry name" value="SWI/SNF COMPLEX-RELATED"/>
    <property type="match status" value="1"/>
</dbReference>
<evidence type="ECO:0000313" key="9">
    <source>
        <dbReference type="EMBL" id="CAE0348101.1"/>
    </source>
</evidence>
<dbReference type="CDD" id="cd00167">
    <property type="entry name" value="SANT"/>
    <property type="match status" value="1"/>
</dbReference>
<dbReference type="EMBL" id="HBII01016569">
    <property type="protein sequence ID" value="CAE0348101.1"/>
    <property type="molecule type" value="Transcribed_RNA"/>
</dbReference>
<dbReference type="InterPro" id="IPR017884">
    <property type="entry name" value="SANT_dom"/>
</dbReference>
<dbReference type="NCBIfam" id="TIGR01557">
    <property type="entry name" value="myb_SHAQKYF"/>
    <property type="match status" value="1"/>
</dbReference>
<evidence type="ECO:0000256" key="2">
    <source>
        <dbReference type="ARBA" id="ARBA00023125"/>
    </source>
</evidence>
<evidence type="ECO:0000256" key="5">
    <source>
        <dbReference type="SAM" id="MobiDB-lite"/>
    </source>
</evidence>
<reference evidence="9" key="1">
    <citation type="submission" date="2021-01" db="EMBL/GenBank/DDBJ databases">
        <authorList>
            <person name="Corre E."/>
            <person name="Pelletier E."/>
            <person name="Niang G."/>
            <person name="Scheremetjew M."/>
            <person name="Finn R."/>
            <person name="Kale V."/>
            <person name="Holt S."/>
            <person name="Cochrane G."/>
            <person name="Meng A."/>
            <person name="Brown T."/>
            <person name="Cohen L."/>
        </authorList>
    </citation>
    <scope>NUCLEOTIDE SEQUENCE</scope>
    <source>
        <strain evidence="9">FSP1.4</strain>
    </source>
</reference>
<feature type="region of interest" description="Disordered" evidence="5">
    <location>
        <begin position="1"/>
        <end position="24"/>
    </location>
</feature>
<feature type="domain" description="SANT" evidence="7">
    <location>
        <begin position="47"/>
        <end position="98"/>
    </location>
</feature>